<feature type="compositionally biased region" description="Basic and acidic residues" evidence="1">
    <location>
        <begin position="397"/>
        <end position="406"/>
    </location>
</feature>
<dbReference type="SUPFAM" id="SSF48726">
    <property type="entry name" value="Immunoglobulin"/>
    <property type="match status" value="7"/>
</dbReference>
<dbReference type="SMART" id="SM00409">
    <property type="entry name" value="IG"/>
    <property type="match status" value="6"/>
</dbReference>
<dbReference type="InterPro" id="IPR013783">
    <property type="entry name" value="Ig-like_fold"/>
</dbReference>
<dbReference type="Gene3D" id="2.60.40.10">
    <property type="entry name" value="Immunoglobulins"/>
    <property type="match status" value="6"/>
</dbReference>
<evidence type="ECO:0000313" key="4">
    <source>
        <dbReference type="Proteomes" id="UP001364617"/>
    </source>
</evidence>
<feature type="domain" description="Immunoglobulin" evidence="2">
    <location>
        <begin position="3"/>
        <end position="80"/>
    </location>
</feature>
<keyword evidence="4" id="KW-1185">Reference proteome</keyword>
<feature type="domain" description="Immunoglobulin" evidence="2">
    <location>
        <begin position="738"/>
        <end position="879"/>
    </location>
</feature>
<dbReference type="InterPro" id="IPR003599">
    <property type="entry name" value="Ig_sub"/>
</dbReference>
<dbReference type="PANTHER" id="PTHR21063">
    <property type="entry name" value="LFA-3"/>
    <property type="match status" value="1"/>
</dbReference>
<dbReference type="Gene3D" id="2.60.40.2710">
    <property type="match status" value="1"/>
</dbReference>
<dbReference type="InterPro" id="IPR013106">
    <property type="entry name" value="Ig_V-set"/>
</dbReference>
<protein>
    <recommendedName>
        <fullName evidence="2">Immunoglobulin domain-containing protein</fullName>
    </recommendedName>
</protein>
<evidence type="ECO:0000256" key="1">
    <source>
        <dbReference type="SAM" id="MobiDB-lite"/>
    </source>
</evidence>
<sequence length="1011" mass="112424">MDDDLILWKFGYSITLIAKHNKLANKITVYDDVLDGRFRDRLKLDYQTGSLTITNTTMKHAGYYKILTNSARKSFDLTVSVVKEISVKKGDFVTLHNDLTEMKDDDRIQWSFEYGPVIAEINKWANKITVYDDVLDGRFRDRLELDKQTGSLTITHTTTTDSGVYELDINYMKMIFTLTVYGVFGVNWPVSVKEGDSVTLNSDTEMMDDDLILWKFGYSITLIAKHNKLADKITVYDDVLDGRFRDRLKLDYQTGSLTITNTTMKHAGYYKILTNSARKSFDLTVSVVKEISVKKGDFVTLHNDLTEMKDDDRIQWSFEYGPVIAEINKWANKITVYDDVLDGRFRDRLKLDKQTGSLTITHTTTTDSGVYELDINYMKMIFTLTVYDVPAAERDEVKTVSVKQEEPVTLDPGKEPVPLDPEEEPVPLDPGKEPVPLDPEEEPVTLDPGKEPVPLDPEEEPVPLDPGKEPVPLDPGKEPVPLDPGKEPVPLDPEKEPVPLDPGKEPVPLDPEKEPVPLDPGKEPVPLDPGKEPVPLDPEKEPVPLDPGKEPVPLDPGKEPVTLDPGKEPVPLDPGKEPVPLDPGKEPVTLDPGKEPVPLDPGKEPVPLDPGKEPVPLDPGKEPVPLDPGKEPVTLDPGKEPVPLDPGKEPVPLDPGKEPVPLDPGKEPVTLDPGKEPVTLDPGVITPSLIITPSLTITPYLTITNTRNTDSGDDKIHLTISTNNIGWPRNFNVSVKSGVSVSVMGGDSVTLNSGIEMKQHKYVKWYLNETLIAQMTGDQKTDVQRRKRFSDRIDHQTGSLTITHTDSEPFLSAVSITGDQIKTCTDVQCDDSNERFRDRLKLDPQTGSLTITNTTNTDAGEYQLQIDNSISKNFDVSVTGRHSGGLVEVFVSEGDSVIFHTVCEVTQQNRIRWYFKGKSIAQFTGDKGQMCTDVQCEDGDERFTDRLKLDPQTGSLTIMNITNTDSGEYEVEIININSSNIRNISVSVHGFCQYPPSHSSNPEFLLLNKMK</sequence>
<comment type="caution">
    <text evidence="3">The sequence shown here is derived from an EMBL/GenBank/DDBJ whole genome shotgun (WGS) entry which is preliminary data.</text>
</comment>
<dbReference type="PANTHER" id="PTHR21063:SF4">
    <property type="entry name" value="CD48 ANTIGEN-RELATED"/>
    <property type="match status" value="1"/>
</dbReference>
<evidence type="ECO:0000313" key="3">
    <source>
        <dbReference type="EMBL" id="KAK7136715.1"/>
    </source>
</evidence>
<feature type="compositionally biased region" description="Basic and acidic residues" evidence="1">
    <location>
        <begin position="510"/>
        <end position="522"/>
    </location>
</feature>
<proteinExistence type="predicted"/>
<dbReference type="InterPro" id="IPR036179">
    <property type="entry name" value="Ig-like_dom_sf"/>
</dbReference>
<dbReference type="Pfam" id="PF07686">
    <property type="entry name" value="V-set"/>
    <property type="match status" value="1"/>
</dbReference>
<feature type="domain" description="Immunoglobulin" evidence="2">
    <location>
        <begin position="886"/>
        <end position="989"/>
    </location>
</feature>
<feature type="compositionally biased region" description="Basic and acidic residues" evidence="1">
    <location>
        <begin position="537"/>
        <end position="549"/>
    </location>
</feature>
<feature type="domain" description="Immunoglobulin" evidence="2">
    <location>
        <begin position="187"/>
        <end position="286"/>
    </location>
</feature>
<reference evidence="3 4" key="1">
    <citation type="submission" date="2024-02" db="EMBL/GenBank/DDBJ databases">
        <title>Chromosome-level genome assembly of the Eurasian Minnow (Phoxinus phoxinus).</title>
        <authorList>
            <person name="Oriowo T.O."/>
            <person name="Martin S."/>
            <person name="Stange M."/>
            <person name="Chrysostomakis Y."/>
            <person name="Brown T."/>
            <person name="Winkler S."/>
            <person name="Kukowka S."/>
            <person name="Myers E.W."/>
            <person name="Bohne A."/>
        </authorList>
    </citation>
    <scope>NUCLEOTIDE SEQUENCE [LARGE SCALE GENOMIC DNA]</scope>
    <source>
        <strain evidence="3">ZFMK-TIS-60720</strain>
        <tissue evidence="3">Whole Organism</tissue>
    </source>
</reference>
<feature type="domain" description="Immunoglobulin" evidence="2">
    <location>
        <begin position="82"/>
        <end position="181"/>
    </location>
</feature>
<accession>A0AAN9CH87</accession>
<dbReference type="Proteomes" id="UP001364617">
    <property type="component" value="Unassembled WGS sequence"/>
</dbReference>
<feature type="compositionally biased region" description="Basic and acidic residues" evidence="1">
    <location>
        <begin position="492"/>
        <end position="504"/>
    </location>
</feature>
<evidence type="ECO:0000259" key="2">
    <source>
        <dbReference type="SMART" id="SM00409"/>
    </source>
</evidence>
<dbReference type="EMBL" id="JAYKXH010000018">
    <property type="protein sequence ID" value="KAK7136715.1"/>
    <property type="molecule type" value="Genomic_DNA"/>
</dbReference>
<organism evidence="3 4">
    <name type="scientific">Phoxinus phoxinus</name>
    <name type="common">Eurasian minnow</name>
    <dbReference type="NCBI Taxonomy" id="58324"/>
    <lineage>
        <taxon>Eukaryota</taxon>
        <taxon>Metazoa</taxon>
        <taxon>Chordata</taxon>
        <taxon>Craniata</taxon>
        <taxon>Vertebrata</taxon>
        <taxon>Euteleostomi</taxon>
        <taxon>Actinopterygii</taxon>
        <taxon>Neopterygii</taxon>
        <taxon>Teleostei</taxon>
        <taxon>Ostariophysi</taxon>
        <taxon>Cypriniformes</taxon>
        <taxon>Leuciscidae</taxon>
        <taxon>Phoxininae</taxon>
        <taxon>Phoxinus</taxon>
    </lineage>
</organism>
<feature type="region of interest" description="Disordered" evidence="1">
    <location>
        <begin position="397"/>
        <end position="680"/>
    </location>
</feature>
<feature type="domain" description="Immunoglobulin" evidence="2">
    <location>
        <begin position="288"/>
        <end position="387"/>
    </location>
</feature>
<name>A0AAN9CH87_9TELE</name>
<gene>
    <name evidence="3" type="ORF">R3I93_016919</name>
</gene>
<dbReference type="AlphaFoldDB" id="A0AAN9CH87"/>